<evidence type="ECO:0000256" key="5">
    <source>
        <dbReference type="ARBA" id="ARBA00022842"/>
    </source>
</evidence>
<dbReference type="Gene3D" id="1.10.600.10">
    <property type="entry name" value="Farnesyl Diphosphate Synthase"/>
    <property type="match status" value="1"/>
</dbReference>
<dbReference type="STRING" id="394096.DB31_2160"/>
<dbReference type="SFLD" id="SFLDG01017">
    <property type="entry name" value="Polyprenyl_Transferase_Like"/>
    <property type="match status" value="1"/>
</dbReference>
<proteinExistence type="inferred from homology"/>
<keyword evidence="3 7" id="KW-0808">Transferase</keyword>
<dbReference type="InterPro" id="IPR008949">
    <property type="entry name" value="Isoprenoid_synthase_dom_sf"/>
</dbReference>
<dbReference type="SFLD" id="SFLDS00005">
    <property type="entry name" value="Isoprenoid_Synthase_Type_I"/>
    <property type="match status" value="1"/>
</dbReference>
<name>A0A085W9K3_9BACT</name>
<dbReference type="PROSITE" id="PS00444">
    <property type="entry name" value="POLYPRENYL_SYNTHASE_2"/>
    <property type="match status" value="1"/>
</dbReference>
<evidence type="ECO:0000256" key="3">
    <source>
        <dbReference type="ARBA" id="ARBA00022679"/>
    </source>
</evidence>
<evidence type="ECO:0000256" key="4">
    <source>
        <dbReference type="ARBA" id="ARBA00022723"/>
    </source>
</evidence>
<dbReference type="PANTHER" id="PTHR43281:SF1">
    <property type="entry name" value="FARNESYL DIPHOSPHATE SYNTHASE"/>
    <property type="match status" value="1"/>
</dbReference>
<dbReference type="FunFam" id="1.10.600.10:FF:000001">
    <property type="entry name" value="Geranylgeranyl diphosphate synthase"/>
    <property type="match status" value="1"/>
</dbReference>
<dbReference type="EMBL" id="JMCB01000014">
    <property type="protein sequence ID" value="KFE64366.1"/>
    <property type="molecule type" value="Genomic_DNA"/>
</dbReference>
<evidence type="ECO:0000313" key="9">
    <source>
        <dbReference type="Proteomes" id="UP000028725"/>
    </source>
</evidence>
<evidence type="ECO:0000256" key="7">
    <source>
        <dbReference type="RuleBase" id="RU004466"/>
    </source>
</evidence>
<organism evidence="8 9">
    <name type="scientific">Hyalangium minutum</name>
    <dbReference type="NCBI Taxonomy" id="394096"/>
    <lineage>
        <taxon>Bacteria</taxon>
        <taxon>Pseudomonadati</taxon>
        <taxon>Myxococcota</taxon>
        <taxon>Myxococcia</taxon>
        <taxon>Myxococcales</taxon>
        <taxon>Cystobacterineae</taxon>
        <taxon>Archangiaceae</taxon>
        <taxon>Hyalangium</taxon>
    </lineage>
</organism>
<dbReference type="GO" id="GO:0016114">
    <property type="term" value="P:terpenoid biosynthetic process"/>
    <property type="evidence" value="ECO:0007669"/>
    <property type="project" value="UniProtKB-ARBA"/>
</dbReference>
<evidence type="ECO:0000256" key="1">
    <source>
        <dbReference type="ARBA" id="ARBA00001946"/>
    </source>
</evidence>
<dbReference type="InterPro" id="IPR000092">
    <property type="entry name" value="Polyprenyl_synt"/>
</dbReference>
<dbReference type="CDD" id="cd00685">
    <property type="entry name" value="Trans_IPPS_HT"/>
    <property type="match status" value="1"/>
</dbReference>
<dbReference type="Pfam" id="PF00348">
    <property type="entry name" value="polyprenyl_synt"/>
    <property type="match status" value="1"/>
</dbReference>
<dbReference type="RefSeq" id="WP_044194810.1">
    <property type="nucleotide sequence ID" value="NZ_JMCB01000014.1"/>
</dbReference>
<reference evidence="8 9" key="1">
    <citation type="submission" date="2014-04" db="EMBL/GenBank/DDBJ databases">
        <title>Genome assembly of Hyalangium minutum DSM 14724.</title>
        <authorList>
            <person name="Sharma G."/>
            <person name="Subramanian S."/>
        </authorList>
    </citation>
    <scope>NUCLEOTIDE SEQUENCE [LARGE SCALE GENOMIC DNA]</scope>
    <source>
        <strain evidence="8 9">DSM 14724</strain>
    </source>
</reference>
<dbReference type="PANTHER" id="PTHR43281">
    <property type="entry name" value="FARNESYL DIPHOSPHATE SYNTHASE"/>
    <property type="match status" value="1"/>
</dbReference>
<keyword evidence="6" id="KW-0414">Isoprene biosynthesis</keyword>
<dbReference type="InterPro" id="IPR033749">
    <property type="entry name" value="Polyprenyl_synt_CS"/>
</dbReference>
<dbReference type="SUPFAM" id="SSF48576">
    <property type="entry name" value="Terpenoid synthases"/>
    <property type="match status" value="1"/>
</dbReference>
<dbReference type="GO" id="GO:0004659">
    <property type="term" value="F:prenyltransferase activity"/>
    <property type="evidence" value="ECO:0007669"/>
    <property type="project" value="InterPro"/>
</dbReference>
<sequence length="310" mass="32967">MSSADLTTSPHEGSAHIEFLRRLHERQQLVTRALDEHFPAGAGPLMDAIRGALLADGKRLRPILCLEACQWSGGSPQAALPAACAIEMIHKMTLVHDDLPAMDDAQTRNGRPALHRVHGEALAILAGDALLVHAFGLLASTREVPAERVTGAITRLCQALGTAGLAGGQALDVLSQAGDVTPEKLDHVHTWKTASLFEAAIVIGAEMGGANASQVEALARYGMLLGRAFQISDDLQDAQDTQAVTPHEVTNYVQLHGVEGARRKLRELLSQAVSAIRSVQGGDSQLLAGITELVWEHSWSTGEGHHGHHA</sequence>
<dbReference type="Proteomes" id="UP000028725">
    <property type="component" value="Unassembled WGS sequence"/>
</dbReference>
<comment type="cofactor">
    <cofactor evidence="1">
        <name>Mg(2+)</name>
        <dbReference type="ChEBI" id="CHEBI:18420"/>
    </cofactor>
</comment>
<accession>A0A085W9K3</accession>
<evidence type="ECO:0000256" key="6">
    <source>
        <dbReference type="ARBA" id="ARBA00023229"/>
    </source>
</evidence>
<dbReference type="AlphaFoldDB" id="A0A085W9K3"/>
<dbReference type="GO" id="GO:0046872">
    <property type="term" value="F:metal ion binding"/>
    <property type="evidence" value="ECO:0007669"/>
    <property type="project" value="UniProtKB-KW"/>
</dbReference>
<gene>
    <name evidence="8" type="ORF">DB31_2160</name>
</gene>
<evidence type="ECO:0000313" key="8">
    <source>
        <dbReference type="EMBL" id="KFE64366.1"/>
    </source>
</evidence>
<keyword evidence="4" id="KW-0479">Metal-binding</keyword>
<dbReference type="PATRIC" id="fig|394096.3.peg.6495"/>
<protein>
    <submittedName>
        <fullName evidence="8">Octaprenyl-diphosphate synthase</fullName>
    </submittedName>
</protein>
<evidence type="ECO:0000256" key="2">
    <source>
        <dbReference type="ARBA" id="ARBA00006706"/>
    </source>
</evidence>
<comment type="caution">
    <text evidence="8">The sequence shown here is derived from an EMBL/GenBank/DDBJ whole genome shotgun (WGS) entry which is preliminary data.</text>
</comment>
<dbReference type="OrthoDB" id="9805316at2"/>
<keyword evidence="5" id="KW-0460">Magnesium</keyword>
<comment type="similarity">
    <text evidence="2 7">Belongs to the FPP/GGPP synthase family.</text>
</comment>
<keyword evidence="9" id="KW-1185">Reference proteome</keyword>